<evidence type="ECO:0000313" key="2">
    <source>
        <dbReference type="EMBL" id="KAK7824099.1"/>
    </source>
</evidence>
<evidence type="ECO:0000256" key="1">
    <source>
        <dbReference type="SAM" id="MobiDB-lite"/>
    </source>
</evidence>
<organism evidence="2 3">
    <name type="scientific">Myodes glareolus</name>
    <name type="common">Bank vole</name>
    <name type="synonym">Clethrionomys glareolus</name>
    <dbReference type="NCBI Taxonomy" id="447135"/>
    <lineage>
        <taxon>Eukaryota</taxon>
        <taxon>Metazoa</taxon>
        <taxon>Chordata</taxon>
        <taxon>Craniata</taxon>
        <taxon>Vertebrata</taxon>
        <taxon>Euteleostomi</taxon>
        <taxon>Mammalia</taxon>
        <taxon>Eutheria</taxon>
        <taxon>Euarchontoglires</taxon>
        <taxon>Glires</taxon>
        <taxon>Rodentia</taxon>
        <taxon>Myomorpha</taxon>
        <taxon>Muroidea</taxon>
        <taxon>Cricetidae</taxon>
        <taxon>Arvicolinae</taxon>
        <taxon>Myodes</taxon>
    </lineage>
</organism>
<dbReference type="AlphaFoldDB" id="A0AAW0JD52"/>
<gene>
    <name evidence="2" type="ORF">U0070_019785</name>
</gene>
<protein>
    <submittedName>
        <fullName evidence="2">Uncharacterized protein</fullName>
    </submittedName>
</protein>
<dbReference type="Proteomes" id="UP001488838">
    <property type="component" value="Unassembled WGS sequence"/>
</dbReference>
<evidence type="ECO:0000313" key="3">
    <source>
        <dbReference type="Proteomes" id="UP001488838"/>
    </source>
</evidence>
<name>A0AAW0JD52_MYOGA</name>
<sequence>MLIRGSPAQEIVLPTVKVGLSKTGEMTHQSSGNPAEEETKNNIRAREDGGHQENKVFQVNMSQTPMNPQRLKQLAQGPHRFRKVSIQTDWIPKIQYMQRKTSPSVIVNGFSERLRASHIQRIRPHSENLVIFGNTTMTFTLASKASAQKLERHGLRQLLRRLNQGTKSNTNATPDQYHTKYKKNSPAALDSLFTKLYILIQILLTLLDLDKKKKKKKKKKKRTQNLAGEFGQKTGSLAEEGWHSVDMMQKEDKSLGNLIGTSPFREEDEGGSCEEFIELMKGLEGVPHLPHLTQKEDVLKEMTYDLSLEMYVTFQRAIRETIQRNSVRLAVNRSTITNSKVDLTMEIQRGDVKLHLDHTAACHLFQISLEFAKDDFELLILLLASPKRRGDLRQTENSSKFYVWAHIMKSGFKCHMDAKSPIKNKKYTLTVHHQDGMLRNKDCTCAGNQMDQLQSQQFLPLPTVWHKLPPHLLEFQRGLSMWLSLELKLHMRRAHCGSHPGAERQEEGSRDHDTSFGYYSKTNKKSVQKIESLDPDA</sequence>
<feature type="compositionally biased region" description="Basic and acidic residues" evidence="1">
    <location>
        <begin position="501"/>
        <end position="514"/>
    </location>
</feature>
<keyword evidence="3" id="KW-1185">Reference proteome</keyword>
<proteinExistence type="predicted"/>
<dbReference type="EMBL" id="JBBHLL010000048">
    <property type="protein sequence ID" value="KAK7824099.1"/>
    <property type="molecule type" value="Genomic_DNA"/>
</dbReference>
<accession>A0AAW0JD52</accession>
<feature type="region of interest" description="Disordered" evidence="1">
    <location>
        <begin position="497"/>
        <end position="537"/>
    </location>
</feature>
<reference evidence="2 3" key="1">
    <citation type="journal article" date="2023" name="bioRxiv">
        <title>Conserved and derived expression patterns and positive selection on dental genes reveal complex evolutionary context of ever-growing rodent molars.</title>
        <authorList>
            <person name="Calamari Z.T."/>
            <person name="Song A."/>
            <person name="Cohen E."/>
            <person name="Akter M."/>
            <person name="Roy R.D."/>
            <person name="Hallikas O."/>
            <person name="Christensen M.M."/>
            <person name="Li P."/>
            <person name="Marangoni P."/>
            <person name="Jernvall J."/>
            <person name="Klein O.D."/>
        </authorList>
    </citation>
    <scope>NUCLEOTIDE SEQUENCE [LARGE SCALE GENOMIC DNA]</scope>
    <source>
        <strain evidence="2">V071</strain>
    </source>
</reference>
<comment type="caution">
    <text evidence="2">The sequence shown here is derived from an EMBL/GenBank/DDBJ whole genome shotgun (WGS) entry which is preliminary data.</text>
</comment>